<proteinExistence type="predicted"/>
<dbReference type="PANTHER" id="PTHR43377:SF1">
    <property type="entry name" value="BILIVERDIN REDUCTASE A"/>
    <property type="match status" value="1"/>
</dbReference>
<accession>A0A5B8VUE3</accession>
<dbReference type="Pfam" id="PF01408">
    <property type="entry name" value="GFO_IDH_MocA"/>
    <property type="match status" value="1"/>
</dbReference>
<gene>
    <name evidence="3" type="ORF">FSB73_07825</name>
</gene>
<reference evidence="3 4" key="1">
    <citation type="journal article" date="2017" name="Int. J. Syst. Evol. Microbiol.">
        <title>Arachidicoccus ginsenosidivorans sp. nov., with ginsenoside-converting activity isolated from ginseng cultivating soil.</title>
        <authorList>
            <person name="Siddiqi M.Z."/>
            <person name="Aslam Z."/>
            <person name="Im W.T."/>
        </authorList>
    </citation>
    <scope>NUCLEOTIDE SEQUENCE [LARGE SCALE GENOMIC DNA]</scope>
    <source>
        <strain evidence="3 4">Gsoil 809</strain>
    </source>
</reference>
<dbReference type="InterPro" id="IPR036291">
    <property type="entry name" value="NAD(P)-bd_dom_sf"/>
</dbReference>
<dbReference type="Gene3D" id="3.40.50.720">
    <property type="entry name" value="NAD(P)-binding Rossmann-like Domain"/>
    <property type="match status" value="1"/>
</dbReference>
<dbReference type="InterPro" id="IPR051450">
    <property type="entry name" value="Gfo/Idh/MocA_Oxidoreductases"/>
</dbReference>
<keyword evidence="4" id="KW-1185">Reference proteome</keyword>
<dbReference type="GO" id="GO:0000166">
    <property type="term" value="F:nucleotide binding"/>
    <property type="evidence" value="ECO:0007669"/>
    <property type="project" value="InterPro"/>
</dbReference>
<dbReference type="OrthoDB" id="9815825at2"/>
<dbReference type="InterPro" id="IPR055170">
    <property type="entry name" value="GFO_IDH_MocA-like_dom"/>
</dbReference>
<dbReference type="SUPFAM" id="SSF51735">
    <property type="entry name" value="NAD(P)-binding Rossmann-fold domains"/>
    <property type="match status" value="1"/>
</dbReference>
<dbReference type="Gene3D" id="3.30.360.10">
    <property type="entry name" value="Dihydrodipicolinate Reductase, domain 2"/>
    <property type="match status" value="1"/>
</dbReference>
<dbReference type="Proteomes" id="UP000321291">
    <property type="component" value="Chromosome"/>
</dbReference>
<protein>
    <submittedName>
        <fullName evidence="3">Gfo/Idh/MocA family oxidoreductase</fullName>
    </submittedName>
</protein>
<dbReference type="KEGG" id="agi:FSB73_07825"/>
<dbReference type="Pfam" id="PF22725">
    <property type="entry name" value="GFO_IDH_MocA_C3"/>
    <property type="match status" value="1"/>
</dbReference>
<dbReference type="SUPFAM" id="SSF55347">
    <property type="entry name" value="Glyceraldehyde-3-phosphate dehydrogenase-like, C-terminal domain"/>
    <property type="match status" value="1"/>
</dbReference>
<feature type="domain" description="GFO/IDH/MocA-like oxidoreductase" evidence="2">
    <location>
        <begin position="153"/>
        <end position="280"/>
    </location>
</feature>
<sequence>MLIFFFATLITSQLSATAQTGPLKVALAGLSHDHVYLLMQHYKQGEVDIIGIAESDPALINKFKKNYHLADSLFYKDLSTLLKHKKPEVVMAFDPNSAHLSVVKICAPFHVDVMVEKPLATTVKDAEQIVSLAEKYHIQVLTDYETSWYASNQTLYSQVKADQIGDIRKMVAHDGHQGPKEIGCSPEFLSWLTDPKTNGAGALFDFGCYGANLMTWLMDGKAPLAVYATTRHIKPDIYPRVDDDATIVLDFPKATGIIEASWNWPYNIKDLEVFGKTGYLQAVDPNTLRERKGKESDFSIKKLDVPVAPFQNYVAYVTSVLRGQLKPGNDLSSLQNNLIVVKILSAARQSAKEGRKIYLK</sequence>
<dbReference type="PANTHER" id="PTHR43377">
    <property type="entry name" value="BILIVERDIN REDUCTASE A"/>
    <property type="match status" value="1"/>
</dbReference>
<evidence type="ECO:0000259" key="1">
    <source>
        <dbReference type="Pfam" id="PF01408"/>
    </source>
</evidence>
<evidence type="ECO:0000259" key="2">
    <source>
        <dbReference type="Pfam" id="PF22725"/>
    </source>
</evidence>
<evidence type="ECO:0000313" key="4">
    <source>
        <dbReference type="Proteomes" id="UP000321291"/>
    </source>
</evidence>
<organism evidence="3 4">
    <name type="scientific">Arachidicoccus ginsenosidivorans</name>
    <dbReference type="NCBI Taxonomy" id="496057"/>
    <lineage>
        <taxon>Bacteria</taxon>
        <taxon>Pseudomonadati</taxon>
        <taxon>Bacteroidota</taxon>
        <taxon>Chitinophagia</taxon>
        <taxon>Chitinophagales</taxon>
        <taxon>Chitinophagaceae</taxon>
        <taxon>Arachidicoccus</taxon>
    </lineage>
</organism>
<dbReference type="AlphaFoldDB" id="A0A5B8VUE3"/>
<dbReference type="EMBL" id="CP042434">
    <property type="protein sequence ID" value="QEC74225.1"/>
    <property type="molecule type" value="Genomic_DNA"/>
</dbReference>
<name>A0A5B8VUE3_9BACT</name>
<feature type="domain" description="Gfo/Idh/MocA-like oxidoreductase N-terminal" evidence="1">
    <location>
        <begin position="25"/>
        <end position="142"/>
    </location>
</feature>
<dbReference type="InterPro" id="IPR000683">
    <property type="entry name" value="Gfo/Idh/MocA-like_OxRdtase_N"/>
</dbReference>
<evidence type="ECO:0000313" key="3">
    <source>
        <dbReference type="EMBL" id="QEC74225.1"/>
    </source>
</evidence>